<evidence type="ECO:0000259" key="4">
    <source>
        <dbReference type="PROSITE" id="PS51379"/>
    </source>
</evidence>
<dbReference type="Pfam" id="PF01656">
    <property type="entry name" value="CbiA"/>
    <property type="match status" value="1"/>
</dbReference>
<dbReference type="Proteomes" id="UP000503840">
    <property type="component" value="Unassembled WGS sequence"/>
</dbReference>
<evidence type="ECO:0000313" key="6">
    <source>
        <dbReference type="Proteomes" id="UP000503840"/>
    </source>
</evidence>
<dbReference type="GO" id="GO:0046872">
    <property type="term" value="F:metal ion binding"/>
    <property type="evidence" value="ECO:0007669"/>
    <property type="project" value="UniProtKB-KW"/>
</dbReference>
<gene>
    <name evidence="5" type="ORF">DSM101010T_14370</name>
</gene>
<dbReference type="PANTHER" id="PTHR43534:SF1">
    <property type="entry name" value="4FE-4S CLUSTER CONTAINING PARA FAMILY ATPASE PROTEIN"/>
    <property type="match status" value="1"/>
</dbReference>
<name>A0A7J0BIL2_9BACT</name>
<protein>
    <submittedName>
        <fullName evidence="5">(4Fe-4S)-binding protein</fullName>
    </submittedName>
</protein>
<organism evidence="5 6">
    <name type="scientific">Desulfovibrio subterraneus</name>
    <dbReference type="NCBI Taxonomy" id="2718620"/>
    <lineage>
        <taxon>Bacteria</taxon>
        <taxon>Pseudomonadati</taxon>
        <taxon>Thermodesulfobacteriota</taxon>
        <taxon>Desulfovibrionia</taxon>
        <taxon>Desulfovibrionales</taxon>
        <taxon>Desulfovibrionaceae</taxon>
        <taxon>Desulfovibrio</taxon>
    </lineage>
</organism>
<accession>A0A7J0BIL2</accession>
<feature type="domain" description="4Fe-4S ferredoxin-type" evidence="4">
    <location>
        <begin position="59"/>
        <end position="83"/>
    </location>
</feature>
<dbReference type="PANTHER" id="PTHR43534">
    <property type="entry name" value="MIND SUPERFAMILY P-LOOP ATPASE CONTAINING AN INSERTED FERREDOXIN DOMAIN"/>
    <property type="match status" value="1"/>
</dbReference>
<sequence length="285" mass="30861">MRELLVISGKGGTGKTTITAALAASGPAKVIADCDVDAADLHLIARPHQTVTTPFYSGQRAVFDKSQCIDCGLCQEKCRFNAIADGIRHRPELCEGCGLCAFICPAGAIRMEERLCGEWYCSDSRFGPMVHAALGIGEENSGKLVTTVRTESNKMAQEHGVEVILTDGPPGIGCPVIASLTNTDLALLVTEPTRSALHDLKRIAGLTRHFRVPAAVALNKADIHSGLADEVRAWCHTENIPLLAEFGWSDDCTKAQLLGQSLVEYRPDAWRPVFEDLWQKLLDLP</sequence>
<keyword evidence="1" id="KW-0479">Metal-binding</keyword>
<dbReference type="PROSITE" id="PS51379">
    <property type="entry name" value="4FE4S_FER_2"/>
    <property type="match status" value="2"/>
</dbReference>
<keyword evidence="6" id="KW-1185">Reference proteome</keyword>
<dbReference type="CDD" id="cd03110">
    <property type="entry name" value="SIMIBI_bact_arch"/>
    <property type="match status" value="1"/>
</dbReference>
<evidence type="ECO:0000313" key="5">
    <source>
        <dbReference type="EMBL" id="GFM33072.1"/>
    </source>
</evidence>
<reference evidence="5 6" key="1">
    <citation type="submission" date="2020-05" db="EMBL/GenBank/DDBJ databases">
        <title>Draft genome sequence of Desulfovibrio sp. strain HN2T.</title>
        <authorList>
            <person name="Ueno A."/>
            <person name="Tamazawa S."/>
            <person name="Tamamura S."/>
            <person name="Murakami T."/>
            <person name="Kiyama T."/>
            <person name="Inomata H."/>
            <person name="Amano Y."/>
            <person name="Miyakawa K."/>
            <person name="Tamaki H."/>
            <person name="Naganuma T."/>
            <person name="Kaneko K."/>
        </authorList>
    </citation>
    <scope>NUCLEOTIDE SEQUENCE [LARGE SCALE GENOMIC DNA]</scope>
    <source>
        <strain evidence="5 6">HN2</strain>
    </source>
</reference>
<dbReference type="RefSeq" id="WP_174404762.1">
    <property type="nucleotide sequence ID" value="NZ_BLVO01000013.1"/>
</dbReference>
<dbReference type="SUPFAM" id="SSF52540">
    <property type="entry name" value="P-loop containing nucleoside triphosphate hydrolases"/>
    <property type="match status" value="1"/>
</dbReference>
<proteinExistence type="predicted"/>
<dbReference type="PROSITE" id="PS00198">
    <property type="entry name" value="4FE4S_FER_1"/>
    <property type="match status" value="1"/>
</dbReference>
<dbReference type="AlphaFoldDB" id="A0A7J0BIL2"/>
<dbReference type="SUPFAM" id="SSF54862">
    <property type="entry name" value="4Fe-4S ferredoxins"/>
    <property type="match status" value="1"/>
</dbReference>
<dbReference type="Gene3D" id="3.40.50.300">
    <property type="entry name" value="P-loop containing nucleotide triphosphate hydrolases"/>
    <property type="match status" value="2"/>
</dbReference>
<evidence type="ECO:0000256" key="2">
    <source>
        <dbReference type="ARBA" id="ARBA00023004"/>
    </source>
</evidence>
<dbReference type="InterPro" id="IPR017896">
    <property type="entry name" value="4Fe4S_Fe-S-bd"/>
</dbReference>
<dbReference type="InterPro" id="IPR002586">
    <property type="entry name" value="CobQ/CobB/MinD/ParA_Nub-bd_dom"/>
</dbReference>
<dbReference type="InterPro" id="IPR027417">
    <property type="entry name" value="P-loop_NTPase"/>
</dbReference>
<keyword evidence="2" id="KW-0408">Iron</keyword>
<dbReference type="EMBL" id="BLVO01000013">
    <property type="protein sequence ID" value="GFM33072.1"/>
    <property type="molecule type" value="Genomic_DNA"/>
</dbReference>
<dbReference type="Gene3D" id="3.30.70.20">
    <property type="match status" value="2"/>
</dbReference>
<dbReference type="InterPro" id="IPR017900">
    <property type="entry name" value="4Fe4S_Fe_S_CS"/>
</dbReference>
<keyword evidence="3" id="KW-0411">Iron-sulfur</keyword>
<evidence type="ECO:0000256" key="3">
    <source>
        <dbReference type="ARBA" id="ARBA00023014"/>
    </source>
</evidence>
<evidence type="ECO:0000256" key="1">
    <source>
        <dbReference type="ARBA" id="ARBA00022723"/>
    </source>
</evidence>
<comment type="caution">
    <text evidence="5">The sequence shown here is derived from an EMBL/GenBank/DDBJ whole genome shotgun (WGS) entry which is preliminary data.</text>
</comment>
<dbReference type="GO" id="GO:0051536">
    <property type="term" value="F:iron-sulfur cluster binding"/>
    <property type="evidence" value="ECO:0007669"/>
    <property type="project" value="UniProtKB-KW"/>
</dbReference>
<dbReference type="Pfam" id="PF00037">
    <property type="entry name" value="Fer4"/>
    <property type="match status" value="2"/>
</dbReference>
<feature type="domain" description="4Fe-4S ferredoxin-type" evidence="4">
    <location>
        <begin position="85"/>
        <end position="114"/>
    </location>
</feature>